<evidence type="ECO:0000313" key="2">
    <source>
        <dbReference type="Proteomes" id="UP000525078"/>
    </source>
</evidence>
<proteinExistence type="predicted"/>
<dbReference type="Proteomes" id="UP000525078">
    <property type="component" value="Unassembled WGS sequence"/>
</dbReference>
<evidence type="ECO:0000313" key="1">
    <source>
        <dbReference type="EMBL" id="KAF4380091.1"/>
    </source>
</evidence>
<gene>
    <name evidence="1" type="ORF">F8388_018215</name>
</gene>
<dbReference type="AlphaFoldDB" id="A0A7J6GAW2"/>
<organism evidence="1 2">
    <name type="scientific">Cannabis sativa</name>
    <name type="common">Hemp</name>
    <name type="synonym">Marijuana</name>
    <dbReference type="NCBI Taxonomy" id="3483"/>
    <lineage>
        <taxon>Eukaryota</taxon>
        <taxon>Viridiplantae</taxon>
        <taxon>Streptophyta</taxon>
        <taxon>Embryophyta</taxon>
        <taxon>Tracheophyta</taxon>
        <taxon>Spermatophyta</taxon>
        <taxon>Magnoliopsida</taxon>
        <taxon>eudicotyledons</taxon>
        <taxon>Gunneridae</taxon>
        <taxon>Pentapetalae</taxon>
        <taxon>rosids</taxon>
        <taxon>fabids</taxon>
        <taxon>Rosales</taxon>
        <taxon>Cannabaceae</taxon>
        <taxon>Cannabis</taxon>
    </lineage>
</organism>
<dbReference type="EMBL" id="JAATIP010000066">
    <property type="protein sequence ID" value="KAF4380091.1"/>
    <property type="molecule type" value="Genomic_DNA"/>
</dbReference>
<protein>
    <submittedName>
        <fullName evidence="1">Uncharacterized protein</fullName>
    </submittedName>
</protein>
<sequence length="82" mass="9626">MPFSFSLCSLSLSLPENKEENVAATPLNIKWTRRELRGIDVGETSEKRIVDNHQLLWRAETYYYILFITLSHIRSDHQDAFI</sequence>
<comment type="caution">
    <text evidence="1">The sequence shown here is derived from an EMBL/GenBank/DDBJ whole genome shotgun (WGS) entry which is preliminary data.</text>
</comment>
<reference evidence="1 2" key="1">
    <citation type="journal article" date="2020" name="bioRxiv">
        <title>Sequence and annotation of 42 cannabis genomes reveals extensive copy number variation in cannabinoid synthesis and pathogen resistance genes.</title>
        <authorList>
            <person name="Mckernan K.J."/>
            <person name="Helbert Y."/>
            <person name="Kane L.T."/>
            <person name="Ebling H."/>
            <person name="Zhang L."/>
            <person name="Liu B."/>
            <person name="Eaton Z."/>
            <person name="Mclaughlin S."/>
            <person name="Kingan S."/>
            <person name="Baybayan P."/>
            <person name="Concepcion G."/>
            <person name="Jordan M."/>
            <person name="Riva A."/>
            <person name="Barbazuk W."/>
            <person name="Harkins T."/>
        </authorList>
    </citation>
    <scope>NUCLEOTIDE SEQUENCE [LARGE SCALE GENOMIC DNA]</scope>
    <source>
        <strain evidence="2">cv. Jamaican Lion 4</strain>
        <tissue evidence="1">Leaf</tissue>
    </source>
</reference>
<accession>A0A7J6GAW2</accession>
<name>A0A7J6GAW2_CANSA</name>